<dbReference type="PROSITE" id="PS00036">
    <property type="entry name" value="BZIP_BASIC"/>
    <property type="match status" value="1"/>
</dbReference>
<dbReference type="AlphaFoldDB" id="A0A9C7PRJ4"/>
<dbReference type="SUPFAM" id="SSF57959">
    <property type="entry name" value="Leucine zipper domain"/>
    <property type="match status" value="1"/>
</dbReference>
<evidence type="ECO:0000256" key="1">
    <source>
        <dbReference type="SAM" id="Coils"/>
    </source>
</evidence>
<dbReference type="CDD" id="cd14686">
    <property type="entry name" value="bZIP"/>
    <property type="match status" value="1"/>
</dbReference>
<evidence type="ECO:0000313" key="3">
    <source>
        <dbReference type="EMBL" id="GJQ08717.1"/>
    </source>
</evidence>
<keyword evidence="5" id="KW-1185">Reference proteome</keyword>
<gene>
    <name evidence="4" type="ORF">GpartN1_g1555.t1</name>
    <name evidence="3" type="ORF">GpartN1_g508.t1</name>
</gene>
<proteinExistence type="predicted"/>
<dbReference type="InterPro" id="IPR046347">
    <property type="entry name" value="bZIP_sf"/>
</dbReference>
<feature type="coiled-coil region" evidence="1">
    <location>
        <begin position="201"/>
        <end position="242"/>
    </location>
</feature>
<keyword evidence="1" id="KW-0175">Coiled coil</keyword>
<dbReference type="InterPro" id="IPR004827">
    <property type="entry name" value="bZIP"/>
</dbReference>
<reference evidence="3" key="1">
    <citation type="journal article" date="2022" name="Proc. Natl. Acad. Sci. U.S.A.">
        <title>Life cycle and functional genomics of the unicellular red alga Galdieria for elucidating algal and plant evolution and industrial use.</title>
        <authorList>
            <person name="Hirooka S."/>
            <person name="Itabashi T."/>
            <person name="Ichinose T.M."/>
            <person name="Onuma R."/>
            <person name="Fujiwara T."/>
            <person name="Yamashita S."/>
            <person name="Jong L.W."/>
            <person name="Tomita R."/>
            <person name="Iwane A.H."/>
            <person name="Miyagishima S.Y."/>
        </authorList>
    </citation>
    <scope>NUCLEOTIDE SEQUENCE</scope>
    <source>
        <strain evidence="3">NBRC 102759</strain>
    </source>
</reference>
<evidence type="ECO:0000313" key="4">
    <source>
        <dbReference type="EMBL" id="GJQ09764.1"/>
    </source>
</evidence>
<dbReference type="EMBL" id="BQMJ01000003">
    <property type="protein sequence ID" value="GJQ08717.1"/>
    <property type="molecule type" value="Genomic_DNA"/>
</dbReference>
<name>A0A9C7PRJ4_9RHOD</name>
<dbReference type="GO" id="GO:0003700">
    <property type="term" value="F:DNA-binding transcription factor activity"/>
    <property type="evidence" value="ECO:0007669"/>
    <property type="project" value="InterPro"/>
</dbReference>
<dbReference type="Proteomes" id="UP001061958">
    <property type="component" value="Unassembled WGS sequence"/>
</dbReference>
<protein>
    <recommendedName>
        <fullName evidence="2">BZIP domain-containing protein</fullName>
    </recommendedName>
</protein>
<dbReference type="PROSITE" id="PS50217">
    <property type="entry name" value="BZIP"/>
    <property type="match status" value="1"/>
</dbReference>
<evidence type="ECO:0000259" key="2">
    <source>
        <dbReference type="PROSITE" id="PS50217"/>
    </source>
</evidence>
<dbReference type="EMBL" id="BQMJ01000010">
    <property type="protein sequence ID" value="GJQ09764.1"/>
    <property type="molecule type" value="Genomic_DNA"/>
</dbReference>
<sequence>MERLSVEACSLRNIMSEQDSWELSFYSPSSAEEEKFPLLYELVEHNWEDMKEIGNKHRVWSETSQAENSCPHLTQPNSEGIKRARQNKPNLPSDSTGSSFHTVSISETNELHRFPRARSNVTNETIYSDTSITSAPAICMTSRIQVSQVDEILETVGQPPIFSSSAGKSEEELREQRKQHLRALKNLTPEQRTLRRILRNRKSAANARKRHIERLQQLERENEELKCKISHLEEKLREYEKNL</sequence>
<evidence type="ECO:0000313" key="5">
    <source>
        <dbReference type="Proteomes" id="UP001061958"/>
    </source>
</evidence>
<reference evidence="3" key="2">
    <citation type="submission" date="2022-01" db="EMBL/GenBank/DDBJ databases">
        <authorList>
            <person name="Hirooka S."/>
            <person name="Miyagishima S.Y."/>
        </authorList>
    </citation>
    <scope>NUCLEOTIDE SEQUENCE</scope>
    <source>
        <strain evidence="3">NBRC 102759</strain>
    </source>
</reference>
<comment type="caution">
    <text evidence="3">The sequence shown here is derived from an EMBL/GenBank/DDBJ whole genome shotgun (WGS) entry which is preliminary data.</text>
</comment>
<dbReference type="OrthoDB" id="7541at2759"/>
<organism evidence="3 5">
    <name type="scientific">Galdieria partita</name>
    <dbReference type="NCBI Taxonomy" id="83374"/>
    <lineage>
        <taxon>Eukaryota</taxon>
        <taxon>Rhodophyta</taxon>
        <taxon>Bangiophyceae</taxon>
        <taxon>Galdieriales</taxon>
        <taxon>Galdieriaceae</taxon>
        <taxon>Galdieria</taxon>
    </lineage>
</organism>
<feature type="domain" description="BZIP" evidence="2">
    <location>
        <begin position="190"/>
        <end position="243"/>
    </location>
</feature>
<accession>A0A9C7PRJ4</accession>